<proteinExistence type="inferred from homology"/>
<gene>
    <name evidence="6" type="ORF">AB0A88_08155</name>
</gene>
<dbReference type="SUPFAM" id="SSF46785">
    <property type="entry name" value="Winged helix' DNA-binding domain"/>
    <property type="match status" value="1"/>
</dbReference>
<dbReference type="Gene3D" id="3.40.190.10">
    <property type="entry name" value="Periplasmic binding protein-like II"/>
    <property type="match status" value="2"/>
</dbReference>
<evidence type="ECO:0000256" key="4">
    <source>
        <dbReference type="ARBA" id="ARBA00023163"/>
    </source>
</evidence>
<evidence type="ECO:0000256" key="2">
    <source>
        <dbReference type="ARBA" id="ARBA00023015"/>
    </source>
</evidence>
<keyword evidence="4" id="KW-0804">Transcription</keyword>
<reference evidence="6 7" key="1">
    <citation type="submission" date="2024-06" db="EMBL/GenBank/DDBJ databases">
        <title>The Natural Products Discovery Center: Release of the First 8490 Sequenced Strains for Exploring Actinobacteria Biosynthetic Diversity.</title>
        <authorList>
            <person name="Kalkreuter E."/>
            <person name="Kautsar S.A."/>
            <person name="Yang D."/>
            <person name="Bader C.D."/>
            <person name="Teijaro C.N."/>
            <person name="Fluegel L."/>
            <person name="Davis C.M."/>
            <person name="Simpson J.R."/>
            <person name="Lauterbach L."/>
            <person name="Steele A.D."/>
            <person name="Gui C."/>
            <person name="Meng S."/>
            <person name="Li G."/>
            <person name="Viehrig K."/>
            <person name="Ye F."/>
            <person name="Su P."/>
            <person name="Kiefer A.F."/>
            <person name="Nichols A."/>
            <person name="Cepeda A.J."/>
            <person name="Yan W."/>
            <person name="Fan B."/>
            <person name="Jiang Y."/>
            <person name="Adhikari A."/>
            <person name="Zheng C.-J."/>
            <person name="Schuster L."/>
            <person name="Cowan T.M."/>
            <person name="Smanski M.J."/>
            <person name="Chevrette M.G."/>
            <person name="De Carvalho L.P.S."/>
            <person name="Shen B."/>
        </authorList>
    </citation>
    <scope>NUCLEOTIDE SEQUENCE [LARGE SCALE GENOMIC DNA]</scope>
    <source>
        <strain evidence="6 7">NPDC045974</strain>
    </source>
</reference>
<dbReference type="Proteomes" id="UP001551329">
    <property type="component" value="Unassembled WGS sequence"/>
</dbReference>
<evidence type="ECO:0000313" key="6">
    <source>
        <dbReference type="EMBL" id="MEU7070103.1"/>
    </source>
</evidence>
<dbReference type="InterPro" id="IPR036390">
    <property type="entry name" value="WH_DNA-bd_sf"/>
</dbReference>
<protein>
    <submittedName>
        <fullName evidence="6">LysR family transcriptional regulator</fullName>
    </submittedName>
</protein>
<dbReference type="Pfam" id="PF00126">
    <property type="entry name" value="HTH_1"/>
    <property type="match status" value="1"/>
</dbReference>
<comment type="caution">
    <text evidence="6">The sequence shown here is derived from an EMBL/GenBank/DDBJ whole genome shotgun (WGS) entry which is preliminary data.</text>
</comment>
<dbReference type="PANTHER" id="PTHR30346:SF0">
    <property type="entry name" value="HCA OPERON TRANSCRIPTIONAL ACTIVATOR HCAR"/>
    <property type="match status" value="1"/>
</dbReference>
<dbReference type="Gene3D" id="1.10.10.10">
    <property type="entry name" value="Winged helix-like DNA-binding domain superfamily/Winged helix DNA-binding domain"/>
    <property type="match status" value="1"/>
</dbReference>
<keyword evidence="3" id="KW-0238">DNA-binding</keyword>
<evidence type="ECO:0000259" key="5">
    <source>
        <dbReference type="PROSITE" id="PS50931"/>
    </source>
</evidence>
<feature type="domain" description="HTH lysR-type" evidence="5">
    <location>
        <begin position="1"/>
        <end position="58"/>
    </location>
</feature>
<dbReference type="InterPro" id="IPR005119">
    <property type="entry name" value="LysR_subst-bd"/>
</dbReference>
<dbReference type="InterPro" id="IPR000847">
    <property type="entry name" value="LysR_HTH_N"/>
</dbReference>
<dbReference type="SUPFAM" id="SSF53850">
    <property type="entry name" value="Periplasmic binding protein-like II"/>
    <property type="match status" value="1"/>
</dbReference>
<name>A0ABV3C6E6_9ACTN</name>
<dbReference type="PANTHER" id="PTHR30346">
    <property type="entry name" value="TRANSCRIPTIONAL DUAL REGULATOR HCAR-RELATED"/>
    <property type="match status" value="1"/>
</dbReference>
<evidence type="ECO:0000313" key="7">
    <source>
        <dbReference type="Proteomes" id="UP001551329"/>
    </source>
</evidence>
<keyword evidence="7" id="KW-1185">Reference proteome</keyword>
<dbReference type="RefSeq" id="WP_358469676.1">
    <property type="nucleotide sequence ID" value="NZ_JBEZAE010000003.1"/>
</dbReference>
<dbReference type="InterPro" id="IPR036388">
    <property type="entry name" value="WH-like_DNA-bd_sf"/>
</dbReference>
<dbReference type="PROSITE" id="PS50931">
    <property type="entry name" value="HTH_LYSR"/>
    <property type="match status" value="1"/>
</dbReference>
<accession>A0ABV3C6E6</accession>
<organism evidence="6 7">
    <name type="scientific">Streptomyces narbonensis</name>
    <dbReference type="NCBI Taxonomy" id="67333"/>
    <lineage>
        <taxon>Bacteria</taxon>
        <taxon>Bacillati</taxon>
        <taxon>Actinomycetota</taxon>
        <taxon>Actinomycetes</taxon>
        <taxon>Kitasatosporales</taxon>
        <taxon>Streptomycetaceae</taxon>
        <taxon>Streptomyces</taxon>
    </lineage>
</organism>
<evidence type="ECO:0000256" key="1">
    <source>
        <dbReference type="ARBA" id="ARBA00009437"/>
    </source>
</evidence>
<dbReference type="Pfam" id="PF03466">
    <property type="entry name" value="LysR_substrate"/>
    <property type="match status" value="1"/>
</dbReference>
<evidence type="ECO:0000256" key="3">
    <source>
        <dbReference type="ARBA" id="ARBA00023125"/>
    </source>
</evidence>
<sequence>MERQEIEIFLVLAEELHFGRTAERLHISTARVSKTLRKIERHLDVALFERTSRRVELTDIGARLRDDLSPHHQGIQDAMDRARQARHGITSTITAAFMSALAGRLVTQGSERFMADNPWCRVRVVETQVHQFVSQLRDGTADVLLMPLPVDEPDITVGPVLRRQDRYVVVSTGHRFADRTSVTFEDLADEVFPTTASAFPEYAADYHSPPATPSGRRIKRSAEVCATYAEALTLVAVGGRNIVLGDAQLKEYYNRPDLAYVPVSDLPPLEFALLWRTRDDSDARIRAFVNSTVEADSHAAPITDNAPPITDH</sequence>
<dbReference type="EMBL" id="JBEZAE010000003">
    <property type="protein sequence ID" value="MEU7070103.1"/>
    <property type="molecule type" value="Genomic_DNA"/>
</dbReference>
<comment type="similarity">
    <text evidence="1">Belongs to the LysR transcriptional regulatory family.</text>
</comment>
<keyword evidence="2" id="KW-0805">Transcription regulation</keyword>